<evidence type="ECO:0000313" key="3">
    <source>
        <dbReference type="Proteomes" id="UP000712281"/>
    </source>
</evidence>
<name>A0A8S9GCY7_BRACR</name>
<protein>
    <submittedName>
        <fullName evidence="2">Uncharacterized protein</fullName>
    </submittedName>
</protein>
<dbReference type="EMBL" id="QGKW02002005">
    <property type="protein sequence ID" value="KAF2542944.1"/>
    <property type="molecule type" value="Genomic_DNA"/>
</dbReference>
<proteinExistence type="inferred from homology"/>
<dbReference type="Pfam" id="PF04484">
    <property type="entry name" value="QWRF"/>
    <property type="match status" value="1"/>
</dbReference>
<dbReference type="Proteomes" id="UP000712281">
    <property type="component" value="Unassembled WGS sequence"/>
</dbReference>
<comment type="similarity">
    <text evidence="1">Belongs to the QWRF family.</text>
</comment>
<dbReference type="PANTHER" id="PTHR31807">
    <property type="entry name" value="AUGMIN FAMILY MEMBER"/>
    <property type="match status" value="1"/>
</dbReference>
<dbReference type="PANTHER" id="PTHR31807:SF2">
    <property type="entry name" value="PROTEIN SNOWY COTYLEDON 3"/>
    <property type="match status" value="1"/>
</dbReference>
<evidence type="ECO:0000313" key="2">
    <source>
        <dbReference type="EMBL" id="KAF2542944.1"/>
    </source>
</evidence>
<dbReference type="GO" id="GO:0005737">
    <property type="term" value="C:cytoplasm"/>
    <property type="evidence" value="ECO:0007669"/>
    <property type="project" value="TreeGrafter"/>
</dbReference>
<gene>
    <name evidence="2" type="ORF">F2Q68_00032294</name>
</gene>
<dbReference type="GO" id="GO:0008017">
    <property type="term" value="F:microtubule binding"/>
    <property type="evidence" value="ECO:0007669"/>
    <property type="project" value="TreeGrafter"/>
</dbReference>
<dbReference type="InterPro" id="IPR007573">
    <property type="entry name" value="QWRF"/>
</dbReference>
<accession>A0A8S9GCY7</accession>
<organism evidence="2 3">
    <name type="scientific">Brassica cretica</name>
    <name type="common">Mustard</name>
    <dbReference type="NCBI Taxonomy" id="69181"/>
    <lineage>
        <taxon>Eukaryota</taxon>
        <taxon>Viridiplantae</taxon>
        <taxon>Streptophyta</taxon>
        <taxon>Embryophyta</taxon>
        <taxon>Tracheophyta</taxon>
        <taxon>Spermatophyta</taxon>
        <taxon>Magnoliopsida</taxon>
        <taxon>eudicotyledons</taxon>
        <taxon>Gunneridae</taxon>
        <taxon>Pentapetalae</taxon>
        <taxon>rosids</taxon>
        <taxon>malvids</taxon>
        <taxon>Brassicales</taxon>
        <taxon>Brassicaceae</taxon>
        <taxon>Brassiceae</taxon>
        <taxon>Brassica</taxon>
    </lineage>
</organism>
<comment type="caution">
    <text evidence="2">The sequence shown here is derived from an EMBL/GenBank/DDBJ whole genome shotgun (WGS) entry which is preliminary data.</text>
</comment>
<dbReference type="GO" id="GO:0051225">
    <property type="term" value="P:spindle assembly"/>
    <property type="evidence" value="ECO:0007669"/>
    <property type="project" value="TreeGrafter"/>
</dbReference>
<sequence>MCVLAYFVSLDLKHAVSSAVDVMHAMASSIFSLTSKVDGMNSVMAEMVNITAQETVLLEQCQGFLSIVAAMQVKDCSLKTHIIQLSRKLTSQL</sequence>
<evidence type="ECO:0000256" key="1">
    <source>
        <dbReference type="ARBA" id="ARBA00010016"/>
    </source>
</evidence>
<reference evidence="2" key="1">
    <citation type="submission" date="2019-12" db="EMBL/GenBank/DDBJ databases">
        <title>Genome sequencing and annotation of Brassica cretica.</title>
        <authorList>
            <person name="Studholme D.J."/>
            <person name="Sarris P.F."/>
        </authorList>
    </citation>
    <scope>NUCLEOTIDE SEQUENCE</scope>
    <source>
        <strain evidence="2">PFS-001/15</strain>
        <tissue evidence="2">Leaf</tissue>
    </source>
</reference>
<dbReference type="AlphaFoldDB" id="A0A8S9GCY7"/>
<dbReference type="GO" id="GO:0005880">
    <property type="term" value="C:nuclear microtubule"/>
    <property type="evidence" value="ECO:0007669"/>
    <property type="project" value="TreeGrafter"/>
</dbReference>